<comment type="caution">
    <text evidence="9">The sequence shown here is derived from an EMBL/GenBank/DDBJ whole genome shotgun (WGS) entry which is preliminary data.</text>
</comment>
<evidence type="ECO:0000256" key="5">
    <source>
        <dbReference type="ARBA" id="ARBA00022898"/>
    </source>
</evidence>
<dbReference type="EMBL" id="VSSQ01000727">
    <property type="protein sequence ID" value="MPM00382.1"/>
    <property type="molecule type" value="Genomic_DNA"/>
</dbReference>
<accession>A0A644W9G6</accession>
<dbReference type="NCBIfam" id="TIGR01141">
    <property type="entry name" value="hisC"/>
    <property type="match status" value="1"/>
</dbReference>
<dbReference type="GO" id="GO:0030170">
    <property type="term" value="F:pyridoxal phosphate binding"/>
    <property type="evidence" value="ECO:0007669"/>
    <property type="project" value="InterPro"/>
</dbReference>
<keyword evidence="6" id="KW-0368">Histidine biosynthesis</keyword>
<dbReference type="PANTHER" id="PTHR42885">
    <property type="entry name" value="HISTIDINOL-PHOSPHATE AMINOTRANSFERASE-RELATED"/>
    <property type="match status" value="1"/>
</dbReference>
<evidence type="ECO:0000256" key="2">
    <source>
        <dbReference type="ARBA" id="ARBA00022576"/>
    </source>
</evidence>
<evidence type="ECO:0000259" key="8">
    <source>
        <dbReference type="Pfam" id="PF00155"/>
    </source>
</evidence>
<dbReference type="GO" id="GO:0004400">
    <property type="term" value="F:histidinol-phosphate transaminase activity"/>
    <property type="evidence" value="ECO:0007669"/>
    <property type="project" value="UniProtKB-EC"/>
</dbReference>
<keyword evidence="5" id="KW-0663">Pyridoxal phosphate</keyword>
<dbReference type="AlphaFoldDB" id="A0A644W9G6"/>
<dbReference type="HAMAP" id="MF_01023">
    <property type="entry name" value="HisC_aminotrans_2"/>
    <property type="match status" value="1"/>
</dbReference>
<dbReference type="GO" id="GO:0000105">
    <property type="term" value="P:L-histidine biosynthetic process"/>
    <property type="evidence" value="ECO:0007669"/>
    <property type="project" value="UniProtKB-KW"/>
</dbReference>
<evidence type="ECO:0000256" key="1">
    <source>
        <dbReference type="ARBA" id="ARBA00001933"/>
    </source>
</evidence>
<dbReference type="InterPro" id="IPR004839">
    <property type="entry name" value="Aminotransferase_I/II_large"/>
</dbReference>
<evidence type="ECO:0000256" key="4">
    <source>
        <dbReference type="ARBA" id="ARBA00022679"/>
    </source>
</evidence>
<comment type="cofactor">
    <cofactor evidence="1">
        <name>pyridoxal 5'-phosphate</name>
        <dbReference type="ChEBI" id="CHEBI:597326"/>
    </cofactor>
</comment>
<keyword evidence="2 9" id="KW-0032">Aminotransferase</keyword>
<dbReference type="InterPro" id="IPR005861">
    <property type="entry name" value="HisP_aminotrans"/>
</dbReference>
<organism evidence="9">
    <name type="scientific">bioreactor metagenome</name>
    <dbReference type="NCBI Taxonomy" id="1076179"/>
    <lineage>
        <taxon>unclassified sequences</taxon>
        <taxon>metagenomes</taxon>
        <taxon>ecological metagenomes</taxon>
    </lineage>
</organism>
<dbReference type="Pfam" id="PF00155">
    <property type="entry name" value="Aminotran_1_2"/>
    <property type="match status" value="1"/>
</dbReference>
<dbReference type="InterPro" id="IPR015424">
    <property type="entry name" value="PyrdxlP-dep_Trfase"/>
</dbReference>
<feature type="domain" description="Aminotransferase class I/classII large" evidence="8">
    <location>
        <begin position="34"/>
        <end position="348"/>
    </location>
</feature>
<keyword evidence="3" id="KW-0028">Amino-acid biosynthesis</keyword>
<reference evidence="9" key="1">
    <citation type="submission" date="2019-08" db="EMBL/GenBank/DDBJ databases">
        <authorList>
            <person name="Kucharzyk K."/>
            <person name="Murdoch R.W."/>
            <person name="Higgins S."/>
            <person name="Loffler F."/>
        </authorList>
    </citation>
    <scope>NUCLEOTIDE SEQUENCE</scope>
</reference>
<keyword evidence="4 9" id="KW-0808">Transferase</keyword>
<dbReference type="InterPro" id="IPR015421">
    <property type="entry name" value="PyrdxlP-dep_Trfase_major"/>
</dbReference>
<dbReference type="Gene3D" id="3.90.1150.10">
    <property type="entry name" value="Aspartate Aminotransferase, domain 1"/>
    <property type="match status" value="1"/>
</dbReference>
<comment type="pathway">
    <text evidence="7">Amino-acid biosynthesis.</text>
</comment>
<dbReference type="SUPFAM" id="SSF53383">
    <property type="entry name" value="PLP-dependent transferases"/>
    <property type="match status" value="1"/>
</dbReference>
<evidence type="ECO:0000256" key="6">
    <source>
        <dbReference type="ARBA" id="ARBA00023102"/>
    </source>
</evidence>
<evidence type="ECO:0000313" key="9">
    <source>
        <dbReference type="EMBL" id="MPM00382.1"/>
    </source>
</evidence>
<gene>
    <name evidence="9" type="primary">hisC_28</name>
    <name evidence="9" type="ORF">SDC9_46606</name>
</gene>
<dbReference type="PANTHER" id="PTHR42885:SF2">
    <property type="entry name" value="HISTIDINOL-PHOSPHATE AMINOTRANSFERASE"/>
    <property type="match status" value="1"/>
</dbReference>
<protein>
    <submittedName>
        <fullName evidence="9">Histidinol-phosphate aminotransferase</fullName>
        <ecNumber evidence="9">2.6.1.9</ecNumber>
    </submittedName>
</protein>
<name>A0A644W9G6_9ZZZZ</name>
<dbReference type="Gene3D" id="3.40.640.10">
    <property type="entry name" value="Type I PLP-dependent aspartate aminotransferase-like (Major domain)"/>
    <property type="match status" value="1"/>
</dbReference>
<dbReference type="EC" id="2.6.1.9" evidence="9"/>
<sequence>MKPRVRSEFIKSGYVFAKSPADIAKEYGFLEVAMLGSNENPYPPSDTVLRAAADELSGVNRYPDPKAAAYHTALRKYICDAPVVTSGLGMDGVIETVIRTIVEPGDKVVISTPTFSMYGLAAKAASARVVNVPRNADFSVDIDAFLKEAQDARLSFLCTPNNPTGTVTPVADIEHILNKIDGVLFLDCAYVEFSDIDYLPLLSSHDNLIIGRTMSKVYGLAGLRVGYAFVPAWLEAPYAVAATPFTLNRVSEAAAAAAVSESAYRESFIAHVRKWREIFMKEIPFPVYPSGANFILIDAAPKSGDAAAEFLAKNGVLVRSCTSFPGLGDTFIRVSIGADWENERFLSAVKKL</sequence>
<proteinExistence type="inferred from homology"/>
<evidence type="ECO:0000256" key="7">
    <source>
        <dbReference type="ARBA" id="ARBA00029440"/>
    </source>
</evidence>
<dbReference type="CDD" id="cd00609">
    <property type="entry name" value="AAT_like"/>
    <property type="match status" value="1"/>
</dbReference>
<evidence type="ECO:0000256" key="3">
    <source>
        <dbReference type="ARBA" id="ARBA00022605"/>
    </source>
</evidence>
<dbReference type="InterPro" id="IPR015422">
    <property type="entry name" value="PyrdxlP-dep_Trfase_small"/>
</dbReference>